<dbReference type="Proteomes" id="UP001501295">
    <property type="component" value="Unassembled WGS sequence"/>
</dbReference>
<dbReference type="InterPro" id="IPR036691">
    <property type="entry name" value="Endo/exonu/phosph_ase_sf"/>
</dbReference>
<dbReference type="Pfam" id="PF03372">
    <property type="entry name" value="Exo_endo_phos"/>
    <property type="match status" value="1"/>
</dbReference>
<dbReference type="SUPFAM" id="SSF56219">
    <property type="entry name" value="DNase I-like"/>
    <property type="match status" value="1"/>
</dbReference>
<feature type="domain" description="Endonuclease/exonuclease/phosphatase" evidence="1">
    <location>
        <begin position="13"/>
        <end position="222"/>
    </location>
</feature>
<protein>
    <recommendedName>
        <fullName evidence="1">Endonuclease/exonuclease/phosphatase domain-containing protein</fullName>
    </recommendedName>
</protein>
<dbReference type="RefSeq" id="WP_345377496.1">
    <property type="nucleotide sequence ID" value="NZ_BAABLM010000014.1"/>
</dbReference>
<name>A0ABP8WGP5_9MICO</name>
<evidence type="ECO:0000259" key="1">
    <source>
        <dbReference type="Pfam" id="PF03372"/>
    </source>
</evidence>
<dbReference type="Gene3D" id="3.60.10.10">
    <property type="entry name" value="Endonuclease/exonuclease/phosphatase"/>
    <property type="match status" value="1"/>
</dbReference>
<accession>A0ABP8WGP5</accession>
<dbReference type="InterPro" id="IPR005135">
    <property type="entry name" value="Endo/exonuclease/phosphatase"/>
</dbReference>
<comment type="caution">
    <text evidence="2">The sequence shown here is derived from an EMBL/GenBank/DDBJ whole genome shotgun (WGS) entry which is preliminary data.</text>
</comment>
<evidence type="ECO:0000313" key="2">
    <source>
        <dbReference type="EMBL" id="GAA4687294.1"/>
    </source>
</evidence>
<evidence type="ECO:0000313" key="3">
    <source>
        <dbReference type="Proteomes" id="UP001501295"/>
    </source>
</evidence>
<keyword evidence="3" id="KW-1185">Reference proteome</keyword>
<dbReference type="EMBL" id="BAABLM010000014">
    <property type="protein sequence ID" value="GAA4687294.1"/>
    <property type="molecule type" value="Genomic_DNA"/>
</dbReference>
<proteinExistence type="predicted"/>
<organism evidence="2 3">
    <name type="scientific">Frondihabitans cladoniiphilus</name>
    <dbReference type="NCBI Taxonomy" id="715785"/>
    <lineage>
        <taxon>Bacteria</taxon>
        <taxon>Bacillati</taxon>
        <taxon>Actinomycetota</taxon>
        <taxon>Actinomycetes</taxon>
        <taxon>Micrococcales</taxon>
        <taxon>Microbacteriaceae</taxon>
        <taxon>Frondihabitans</taxon>
    </lineage>
</organism>
<reference evidence="3" key="1">
    <citation type="journal article" date="2019" name="Int. J. Syst. Evol. Microbiol.">
        <title>The Global Catalogue of Microorganisms (GCM) 10K type strain sequencing project: providing services to taxonomists for standard genome sequencing and annotation.</title>
        <authorList>
            <consortium name="The Broad Institute Genomics Platform"/>
            <consortium name="The Broad Institute Genome Sequencing Center for Infectious Disease"/>
            <person name="Wu L."/>
            <person name="Ma J."/>
        </authorList>
    </citation>
    <scope>NUCLEOTIDE SEQUENCE [LARGE SCALE GENOMIC DNA]</scope>
    <source>
        <strain evidence="3">JCM 18956</strain>
    </source>
</reference>
<sequence length="235" mass="25376">MTPTSTGNPITLLSYNLWQGRAQLELRHLVDAHDPDVLCVQEAAGSSLPGRLGSLQLAVGTSGNRLGVGLYVKASRFAVEEASSFQLSTSRHDRLIGGTGHRLVAARVADVDAARDLVLGSFHGTPFTDSNGFRRVQVDDAHETLRRLGPNLPALMAGDYNHPILLGMLRRHIRRRGFTLAHTPGSTFHREGSVMRGKFDLATMTGLTTITAATLPQGASDHRPVLFSLDYTATT</sequence>
<gene>
    <name evidence="2" type="ORF">GCM10025780_37730</name>
</gene>